<dbReference type="PANTHER" id="PTHR48413:SF1">
    <property type="entry name" value="PROTEIN HEAT-STRESS-ASSOCIATED 32"/>
    <property type="match status" value="1"/>
</dbReference>
<comment type="similarity">
    <text evidence="1">Belongs to the phosphosulfolactate synthase family.</text>
</comment>
<dbReference type="Pfam" id="PF02679">
    <property type="entry name" value="ComA"/>
    <property type="match status" value="1"/>
</dbReference>
<organism evidence="2">
    <name type="scientific">marine metagenome</name>
    <dbReference type="NCBI Taxonomy" id="408172"/>
    <lineage>
        <taxon>unclassified sequences</taxon>
        <taxon>metagenomes</taxon>
        <taxon>ecological metagenomes</taxon>
    </lineage>
</organism>
<accession>A0A381S2F2</accession>
<evidence type="ECO:0000313" key="2">
    <source>
        <dbReference type="EMBL" id="SUZ98262.1"/>
    </source>
</evidence>
<dbReference type="PANTHER" id="PTHR48413">
    <property type="match status" value="1"/>
</dbReference>
<proteinExistence type="inferred from homology"/>
<reference evidence="2" key="1">
    <citation type="submission" date="2018-05" db="EMBL/GenBank/DDBJ databases">
        <authorList>
            <person name="Lanie J.A."/>
            <person name="Ng W.-L."/>
            <person name="Kazmierczak K.M."/>
            <person name="Andrzejewski T.M."/>
            <person name="Davidsen T.M."/>
            <person name="Wayne K.J."/>
            <person name="Tettelin H."/>
            <person name="Glass J.I."/>
            <person name="Rusch D."/>
            <person name="Podicherti R."/>
            <person name="Tsui H.-C.T."/>
            <person name="Winkler M.E."/>
        </authorList>
    </citation>
    <scope>NUCLEOTIDE SEQUENCE</scope>
</reference>
<dbReference type="AlphaFoldDB" id="A0A381S2F2"/>
<evidence type="ECO:0000256" key="1">
    <source>
        <dbReference type="ARBA" id="ARBA00010424"/>
    </source>
</evidence>
<dbReference type="InterPro" id="IPR013785">
    <property type="entry name" value="Aldolase_TIM"/>
</dbReference>
<dbReference type="SUPFAM" id="SSF102110">
    <property type="entry name" value="(2r)-phospho-3-sulfolactate synthase ComA"/>
    <property type="match status" value="1"/>
</dbReference>
<dbReference type="Gene3D" id="3.20.20.70">
    <property type="entry name" value="Aldolase class I"/>
    <property type="match status" value="1"/>
</dbReference>
<sequence>VKANAMTNLMPEIVPGRIKVKPRPYGITMMLDRCQGLNATKDLIHMAGEYLDQIKLSFGTAMLVSEAFLRDKIDLVVGNQIDIYPGGTLMEIAFQQRNDIQYIDWVKNCGFTTIEISDGIYNLKREKRDDTIKRSNDSGLKVITEVGRKDPGNEILISQLCDDINADLESGADKVIIEGRESGMNIGVYDKDGIVMDDKVKAILAGVNHRQNDIIWEAPRQHQQTSFIIRCGSNVNLGNILPRDILGLEALRQGLRYETLTHYVPENKVKNE</sequence>
<name>A0A381S2F2_9ZZZZ</name>
<evidence type="ECO:0008006" key="3">
    <source>
        <dbReference type="Google" id="ProtNLM"/>
    </source>
</evidence>
<feature type="non-terminal residue" evidence="2">
    <location>
        <position position="1"/>
    </location>
</feature>
<protein>
    <recommendedName>
        <fullName evidence="3">Phosphosulfolactate synthase</fullName>
    </recommendedName>
</protein>
<gene>
    <name evidence="2" type="ORF">METZ01_LOCUS51116</name>
</gene>
<dbReference type="EMBL" id="UINC01002587">
    <property type="protein sequence ID" value="SUZ98262.1"/>
    <property type="molecule type" value="Genomic_DNA"/>
</dbReference>
<dbReference type="InterPro" id="IPR003830">
    <property type="entry name" value="ComA_synth"/>
</dbReference>
<dbReference type="InterPro" id="IPR036112">
    <property type="entry name" value="ComA_synth_sf"/>
</dbReference>